<dbReference type="InterPro" id="IPR012001">
    <property type="entry name" value="Thiamin_PyroP_enz_TPP-bd_dom"/>
</dbReference>
<dbReference type="GO" id="GO:0003984">
    <property type="term" value="F:acetolactate synthase activity"/>
    <property type="evidence" value="ECO:0007669"/>
    <property type="project" value="TreeGrafter"/>
</dbReference>
<dbReference type="AlphaFoldDB" id="A0A1I4T155"/>
<gene>
    <name evidence="7" type="ORF">SAMN04488696_2130</name>
</gene>
<dbReference type="RefSeq" id="WP_091936726.1">
    <property type="nucleotide sequence ID" value="NZ_FOUJ01000004.1"/>
</dbReference>
<dbReference type="Pfam" id="PF00205">
    <property type="entry name" value="TPP_enzyme_M"/>
    <property type="match status" value="1"/>
</dbReference>
<dbReference type="STRING" id="487685.SAMN04488696_2130"/>
<evidence type="ECO:0000259" key="5">
    <source>
        <dbReference type="Pfam" id="PF02775"/>
    </source>
</evidence>
<dbReference type="GO" id="GO:0005948">
    <property type="term" value="C:acetolactate synthase complex"/>
    <property type="evidence" value="ECO:0007669"/>
    <property type="project" value="TreeGrafter"/>
</dbReference>
<dbReference type="Pfam" id="PF02776">
    <property type="entry name" value="TPP_enzyme_N"/>
    <property type="match status" value="1"/>
</dbReference>
<dbReference type="InterPro" id="IPR045229">
    <property type="entry name" value="TPP_enz"/>
</dbReference>
<dbReference type="SUPFAM" id="SSF52467">
    <property type="entry name" value="DHS-like NAD/FAD-binding domain"/>
    <property type="match status" value="1"/>
</dbReference>
<evidence type="ECO:0000256" key="2">
    <source>
        <dbReference type="ARBA" id="ARBA00023052"/>
    </source>
</evidence>
<dbReference type="NCBIfam" id="NF006187">
    <property type="entry name" value="PRK08322.1"/>
    <property type="match status" value="1"/>
</dbReference>
<dbReference type="GO" id="GO:0044272">
    <property type="term" value="P:sulfur compound biosynthetic process"/>
    <property type="evidence" value="ECO:0007669"/>
    <property type="project" value="UniProtKB-ARBA"/>
</dbReference>
<dbReference type="GO" id="GO:0030976">
    <property type="term" value="F:thiamine pyrophosphate binding"/>
    <property type="evidence" value="ECO:0007669"/>
    <property type="project" value="InterPro"/>
</dbReference>
<dbReference type="PANTHER" id="PTHR18968:SF129">
    <property type="entry name" value="ACETOLACTATE SYNTHASE"/>
    <property type="match status" value="1"/>
</dbReference>
<dbReference type="GO" id="GO:0009097">
    <property type="term" value="P:isoleucine biosynthetic process"/>
    <property type="evidence" value="ECO:0007669"/>
    <property type="project" value="TreeGrafter"/>
</dbReference>
<dbReference type="NCBIfam" id="NF006378">
    <property type="entry name" value="PRK08617.1"/>
    <property type="match status" value="1"/>
</dbReference>
<proteinExistence type="inferred from homology"/>
<feature type="domain" description="Thiamine pyrophosphate enzyme N-terminal TPP-binding" evidence="6">
    <location>
        <begin position="1"/>
        <end position="114"/>
    </location>
</feature>
<name>A0A1I4T155_9EURY</name>
<evidence type="ECO:0000259" key="6">
    <source>
        <dbReference type="Pfam" id="PF02776"/>
    </source>
</evidence>
<dbReference type="PROSITE" id="PS00187">
    <property type="entry name" value="TPP_ENZYMES"/>
    <property type="match status" value="1"/>
</dbReference>
<accession>A0A1I4T155</accession>
<evidence type="ECO:0000313" key="8">
    <source>
        <dbReference type="Proteomes" id="UP000198535"/>
    </source>
</evidence>
<dbReference type="InterPro" id="IPR000399">
    <property type="entry name" value="TPP-bd_CS"/>
</dbReference>
<keyword evidence="2 3" id="KW-0786">Thiamine pyrophosphate</keyword>
<evidence type="ECO:0000256" key="3">
    <source>
        <dbReference type="RuleBase" id="RU362132"/>
    </source>
</evidence>
<dbReference type="InterPro" id="IPR029061">
    <property type="entry name" value="THDP-binding"/>
</dbReference>
<dbReference type="Gene3D" id="3.40.50.1220">
    <property type="entry name" value="TPP-binding domain"/>
    <property type="match status" value="1"/>
</dbReference>
<dbReference type="Gene3D" id="3.40.50.970">
    <property type="match status" value="2"/>
</dbReference>
<dbReference type="SUPFAM" id="SSF52518">
    <property type="entry name" value="Thiamin diphosphate-binding fold (THDP-binding)"/>
    <property type="match status" value="2"/>
</dbReference>
<dbReference type="InterPro" id="IPR029035">
    <property type="entry name" value="DHS-like_NAD/FAD-binding_dom"/>
</dbReference>
<dbReference type="Pfam" id="PF02775">
    <property type="entry name" value="TPP_enzyme_C"/>
    <property type="match status" value="1"/>
</dbReference>
<dbReference type="GO" id="GO:0000287">
    <property type="term" value="F:magnesium ion binding"/>
    <property type="evidence" value="ECO:0007669"/>
    <property type="project" value="InterPro"/>
</dbReference>
<dbReference type="GO" id="GO:0050660">
    <property type="term" value="F:flavin adenine dinucleotide binding"/>
    <property type="evidence" value="ECO:0007669"/>
    <property type="project" value="TreeGrafter"/>
</dbReference>
<dbReference type="OrthoDB" id="6837at2157"/>
<dbReference type="FunFam" id="3.40.50.970:FF:000007">
    <property type="entry name" value="Acetolactate synthase"/>
    <property type="match status" value="1"/>
</dbReference>
<organism evidence="7 8">
    <name type="scientific">Methanolobus profundi</name>
    <dbReference type="NCBI Taxonomy" id="487685"/>
    <lineage>
        <taxon>Archaea</taxon>
        <taxon>Methanobacteriati</taxon>
        <taxon>Methanobacteriota</taxon>
        <taxon>Stenosarchaea group</taxon>
        <taxon>Methanomicrobia</taxon>
        <taxon>Methanosarcinales</taxon>
        <taxon>Methanosarcinaceae</taxon>
        <taxon>Methanolobus</taxon>
    </lineage>
</organism>
<dbReference type="CDD" id="cd07035">
    <property type="entry name" value="TPP_PYR_POX_like"/>
    <property type="match status" value="1"/>
</dbReference>
<evidence type="ECO:0000313" key="7">
    <source>
        <dbReference type="EMBL" id="SFM70498.1"/>
    </source>
</evidence>
<dbReference type="InterPro" id="IPR012000">
    <property type="entry name" value="Thiamin_PyroP_enz_cen_dom"/>
</dbReference>
<dbReference type="PANTHER" id="PTHR18968">
    <property type="entry name" value="THIAMINE PYROPHOSPHATE ENZYMES"/>
    <property type="match status" value="1"/>
</dbReference>
<dbReference type="Proteomes" id="UP000198535">
    <property type="component" value="Unassembled WGS sequence"/>
</dbReference>
<sequence length="545" mass="61012">MKASDLFVKCLENEGVEYIFGVPGEETIDLTESLRKSKIKFIPTRHEQSAAFMADMHGRLTHRPGVCLATLGPGATNLITGVADAQLDRAPLVAITGQSALEKTHKESHQYIDIVTAFKQFTTWNSKVTRPDFIPEIVHKAFDIAADRPGATHIELPEDVAKEETSKEPIARKVYPHISLHDERELKRAAEMIRESSMPMILAGNGVFREDAAIELRKLVQFTGLPVATTFMGKGAIPADDEHYLGSMGIKDRDHIMCGFEMADLVICIGFDYVEYTPKFWNPDKSKKIIHIHNDHPEIDENYVPDIMLIGSIKQALFSLRQQCEFTREMPDRFTKVRSRMRAEIEDYAEDLSFPMKPQRILSDVREALGRDDILISDVGAHKLWIGRLFPAYEPNTVFISNGLATMGFALPGAIAASLIKPEKKVVAIAGDGGFLMNLQDLETAVRLGCNFVVVIFNDSKYGLIEWHERKAFNETIGIDFTNPDFVMLAQSFGAKGVKLEGAEELRPRLEEALSAGGVWLLDVPVDYSENIKLTEKLKNNFCEL</sequence>
<dbReference type="GO" id="GO:0009099">
    <property type="term" value="P:L-valine biosynthetic process"/>
    <property type="evidence" value="ECO:0007669"/>
    <property type="project" value="TreeGrafter"/>
</dbReference>
<comment type="similarity">
    <text evidence="1 3">Belongs to the TPP enzyme family.</text>
</comment>
<evidence type="ECO:0000259" key="4">
    <source>
        <dbReference type="Pfam" id="PF00205"/>
    </source>
</evidence>
<keyword evidence="8" id="KW-1185">Reference proteome</keyword>
<dbReference type="EMBL" id="FOUJ01000004">
    <property type="protein sequence ID" value="SFM70498.1"/>
    <property type="molecule type" value="Genomic_DNA"/>
</dbReference>
<dbReference type="InterPro" id="IPR011766">
    <property type="entry name" value="TPP_enzyme_TPP-bd"/>
</dbReference>
<reference evidence="8" key="1">
    <citation type="submission" date="2016-10" db="EMBL/GenBank/DDBJ databases">
        <authorList>
            <person name="Varghese N."/>
            <person name="Submissions S."/>
        </authorList>
    </citation>
    <scope>NUCLEOTIDE SEQUENCE [LARGE SCALE GENOMIC DNA]</scope>
    <source>
        <strain evidence="8">Mob M</strain>
    </source>
</reference>
<protein>
    <submittedName>
        <fullName evidence="7">Acetolactate synthase, large subunit</fullName>
    </submittedName>
</protein>
<feature type="domain" description="Thiamine pyrophosphate enzyme central" evidence="4">
    <location>
        <begin position="186"/>
        <end position="317"/>
    </location>
</feature>
<feature type="domain" description="Thiamine pyrophosphate enzyme TPP-binding" evidence="5">
    <location>
        <begin position="378"/>
        <end position="524"/>
    </location>
</feature>
<evidence type="ECO:0000256" key="1">
    <source>
        <dbReference type="ARBA" id="ARBA00007812"/>
    </source>
</evidence>